<dbReference type="InterPro" id="IPR037950">
    <property type="entry name" value="PgdA-like"/>
</dbReference>
<reference evidence="2 3" key="1">
    <citation type="submission" date="2017-05" db="EMBL/GenBank/DDBJ databases">
        <title>Complete and WGS of Bordetella genogroups.</title>
        <authorList>
            <person name="Spilker T."/>
            <person name="LiPuma J."/>
        </authorList>
    </citation>
    <scope>NUCLEOTIDE SEQUENCE [LARGE SCALE GENOMIC DNA]</scope>
    <source>
        <strain evidence="2 3">AU9919</strain>
    </source>
</reference>
<proteinExistence type="predicted"/>
<dbReference type="EMBL" id="NEVQ01000013">
    <property type="protein sequence ID" value="OZI56093.1"/>
    <property type="molecule type" value="Genomic_DNA"/>
</dbReference>
<gene>
    <name evidence="2" type="ORF">CAL20_11635</name>
</gene>
<organism evidence="2 3">
    <name type="scientific">Bordetella genomosp. 4</name>
    <dbReference type="NCBI Taxonomy" id="463044"/>
    <lineage>
        <taxon>Bacteria</taxon>
        <taxon>Pseudomonadati</taxon>
        <taxon>Pseudomonadota</taxon>
        <taxon>Betaproteobacteria</taxon>
        <taxon>Burkholderiales</taxon>
        <taxon>Alcaligenaceae</taxon>
        <taxon>Bordetella</taxon>
    </lineage>
</organism>
<dbReference type="PANTHER" id="PTHR47561">
    <property type="entry name" value="POLYSACCHARIDE DEACETYLASE FAMILY PROTEIN (AFU_ORTHOLOGUE AFUA_6G05030)"/>
    <property type="match status" value="1"/>
</dbReference>
<accession>A0A261U5G0</accession>
<dbReference type="InterPro" id="IPR002509">
    <property type="entry name" value="NODB_dom"/>
</dbReference>
<dbReference type="AlphaFoldDB" id="A0A261U5G0"/>
<keyword evidence="3" id="KW-1185">Reference proteome</keyword>
<name>A0A261U5G0_9BORD</name>
<dbReference type="OrthoDB" id="9074860at2"/>
<dbReference type="GO" id="GO:0005975">
    <property type="term" value="P:carbohydrate metabolic process"/>
    <property type="evidence" value="ECO:0007669"/>
    <property type="project" value="InterPro"/>
</dbReference>
<dbReference type="PANTHER" id="PTHR47561:SF1">
    <property type="entry name" value="POLYSACCHARIDE DEACETYLASE FAMILY PROTEIN (AFU_ORTHOLOGUE AFUA_6G05030)"/>
    <property type="match status" value="1"/>
</dbReference>
<dbReference type="GO" id="GO:0016810">
    <property type="term" value="F:hydrolase activity, acting on carbon-nitrogen (but not peptide) bonds"/>
    <property type="evidence" value="ECO:0007669"/>
    <property type="project" value="InterPro"/>
</dbReference>
<dbReference type="InterPro" id="IPR011330">
    <property type="entry name" value="Glyco_hydro/deAcase_b/a-brl"/>
</dbReference>
<comment type="caution">
    <text evidence="2">The sequence shown here is derived from an EMBL/GenBank/DDBJ whole genome shotgun (WGS) entry which is preliminary data.</text>
</comment>
<dbReference type="Pfam" id="PF01522">
    <property type="entry name" value="Polysacc_deac_1"/>
    <property type="match status" value="1"/>
</dbReference>
<dbReference type="PROSITE" id="PS51677">
    <property type="entry name" value="NODB"/>
    <property type="match status" value="1"/>
</dbReference>
<dbReference type="Gene3D" id="3.20.20.370">
    <property type="entry name" value="Glycoside hydrolase/deacetylase"/>
    <property type="match status" value="1"/>
</dbReference>
<feature type="domain" description="NodB homology" evidence="1">
    <location>
        <begin position="60"/>
        <end position="279"/>
    </location>
</feature>
<evidence type="ECO:0000313" key="3">
    <source>
        <dbReference type="Proteomes" id="UP000216885"/>
    </source>
</evidence>
<dbReference type="Proteomes" id="UP000216885">
    <property type="component" value="Unassembled WGS sequence"/>
</dbReference>
<evidence type="ECO:0000259" key="1">
    <source>
        <dbReference type="PROSITE" id="PS51677"/>
    </source>
</evidence>
<dbReference type="SUPFAM" id="SSF88713">
    <property type="entry name" value="Glycoside hydrolase/deacetylase"/>
    <property type="match status" value="1"/>
</dbReference>
<dbReference type="CDD" id="cd10938">
    <property type="entry name" value="CE4_HpPgdA_like"/>
    <property type="match status" value="1"/>
</dbReference>
<protein>
    <submittedName>
        <fullName evidence="2">Polysaccharide deacetylase</fullName>
    </submittedName>
</protein>
<sequence>MNSTPSPANVHETCVNMHDDSRISFPDYTWPSGKRSAVAFTLDLDAESPYFWVTRQQQTKSLGELEQRRYGPRQGVARILALLKKWDIKGAFYVPGVVAATYPDLLPTLLQAGHEVGYHGYFHERLDTLDDALLDDYLNRSIDVFRAQTGEAVRGYRAPSFEHSPESLAALARANIAYDSSLMGFDHPYTIDGLVQVPVTWTIDDALYFRYTNGPRDKTHPANPNAVLESWIEEFEGTREWGGLCMITVHDWISGRPQRLRLLDRFFAHISAAKDVWWATPMQIAEYHRSSANANRFDVSAHVGRFAPSVSK</sequence>
<dbReference type="RefSeq" id="WP_094821159.1">
    <property type="nucleotide sequence ID" value="NZ_NEVO01000007.1"/>
</dbReference>
<evidence type="ECO:0000313" key="2">
    <source>
        <dbReference type="EMBL" id="OZI56093.1"/>
    </source>
</evidence>